<sequence length="245" mass="26148">NGCRFEVMGSILLLGLLIGMKHAVEADHVAAVASMTSRSQGLRGALRMGIAWGVGHTAALFAVGAIVLSLDTVLPERIALILEFGVGIMLVWLGVDLIRRLIKARIHFHAHQHFDGTKHFHAHSHADEGAHNPVRHVHEHRRALPLRALIVGLMHGMAGSAALILLTLGEINSLWVALAYMALFGLGSMLGMAALSIVIAVPLQRMAKHLTWAHSSLNAMVGKVTVGIGAWVMYHAGVADGLLTG</sequence>
<dbReference type="AlphaFoldDB" id="A0A383AEJ1"/>
<dbReference type="EMBL" id="UINC01191474">
    <property type="protein sequence ID" value="SVE06142.1"/>
    <property type="molecule type" value="Genomic_DNA"/>
</dbReference>
<evidence type="ECO:0000256" key="1">
    <source>
        <dbReference type="SAM" id="Phobius"/>
    </source>
</evidence>
<keyword evidence="1" id="KW-0812">Transmembrane</keyword>
<organism evidence="2">
    <name type="scientific">marine metagenome</name>
    <dbReference type="NCBI Taxonomy" id="408172"/>
    <lineage>
        <taxon>unclassified sequences</taxon>
        <taxon>metagenomes</taxon>
        <taxon>ecological metagenomes</taxon>
    </lineage>
</organism>
<dbReference type="InterPro" id="IPR052776">
    <property type="entry name" value="Chloro_ReproSupport/MetalTrans"/>
</dbReference>
<evidence type="ECO:0000313" key="2">
    <source>
        <dbReference type="EMBL" id="SVE06142.1"/>
    </source>
</evidence>
<dbReference type="PANTHER" id="PTHR33876">
    <property type="entry name" value="UNNAMED PRODUCT"/>
    <property type="match status" value="1"/>
</dbReference>
<feature type="non-terminal residue" evidence="2">
    <location>
        <position position="1"/>
    </location>
</feature>
<evidence type="ECO:0008006" key="3">
    <source>
        <dbReference type="Google" id="ProtNLM"/>
    </source>
</evidence>
<gene>
    <name evidence="2" type="ORF">METZ01_LOCUS458996</name>
</gene>
<proteinExistence type="predicted"/>
<feature type="transmembrane region" description="Helical" evidence="1">
    <location>
        <begin position="45"/>
        <end position="66"/>
    </location>
</feature>
<keyword evidence="1" id="KW-1133">Transmembrane helix</keyword>
<protein>
    <recommendedName>
        <fullName evidence="3">Urease accessory protein UreH-like transmembrane domain-containing protein</fullName>
    </recommendedName>
</protein>
<reference evidence="2" key="1">
    <citation type="submission" date="2018-05" db="EMBL/GenBank/DDBJ databases">
        <authorList>
            <person name="Lanie J.A."/>
            <person name="Ng W.-L."/>
            <person name="Kazmierczak K.M."/>
            <person name="Andrzejewski T.M."/>
            <person name="Davidsen T.M."/>
            <person name="Wayne K.J."/>
            <person name="Tettelin H."/>
            <person name="Glass J.I."/>
            <person name="Rusch D."/>
            <person name="Podicherti R."/>
            <person name="Tsui H.-C.T."/>
            <person name="Winkler M.E."/>
        </authorList>
    </citation>
    <scope>NUCLEOTIDE SEQUENCE</scope>
</reference>
<accession>A0A383AEJ1</accession>
<name>A0A383AEJ1_9ZZZZ</name>
<keyword evidence="1" id="KW-0472">Membrane</keyword>
<feature type="transmembrane region" description="Helical" evidence="1">
    <location>
        <begin position="174"/>
        <end position="201"/>
    </location>
</feature>
<feature type="transmembrane region" description="Helical" evidence="1">
    <location>
        <begin position="78"/>
        <end position="98"/>
    </location>
</feature>
<dbReference type="PANTHER" id="PTHR33876:SF4">
    <property type="entry name" value="CHLOROPLAST PROTEIN FOR GROWTH AND FERTILITY 2"/>
    <property type="match status" value="1"/>
</dbReference>
<feature type="transmembrane region" description="Helical" evidence="1">
    <location>
        <begin position="148"/>
        <end position="168"/>
    </location>
</feature>